<dbReference type="SUPFAM" id="SSF46785">
    <property type="entry name" value="Winged helix' DNA-binding domain"/>
    <property type="match status" value="1"/>
</dbReference>
<dbReference type="EMBL" id="CP104013">
    <property type="protein sequence ID" value="UYP44224.1"/>
    <property type="molecule type" value="Genomic_DNA"/>
</dbReference>
<protein>
    <recommendedName>
        <fullName evidence="3">MarR family transcriptional regulator</fullName>
    </recommendedName>
</protein>
<dbReference type="InterPro" id="IPR036388">
    <property type="entry name" value="WH-like_DNA-bd_sf"/>
</dbReference>
<reference evidence="1" key="1">
    <citation type="submission" date="2022-09" db="EMBL/GenBank/DDBJ databases">
        <title>Actin cytoskeleton and complex cell architecture in an #Asgard archaeon.</title>
        <authorList>
            <person name="Ponce Toledo R.I."/>
            <person name="Schleper C."/>
            <person name="Rodrigues Oliveira T."/>
            <person name="Wollweber F."/>
            <person name="Xu J."/>
            <person name="Rittmann S."/>
            <person name="Klingl A."/>
            <person name="Pilhofer M."/>
        </authorList>
    </citation>
    <scope>NUCLEOTIDE SEQUENCE</scope>
    <source>
        <strain evidence="1">B-35</strain>
    </source>
</reference>
<gene>
    <name evidence="1" type="ORF">NEF87_000509</name>
</gene>
<dbReference type="Gene3D" id="1.10.10.10">
    <property type="entry name" value="Winged helix-like DNA-binding domain superfamily/Winged helix DNA-binding domain"/>
    <property type="match status" value="1"/>
</dbReference>
<sequence>MIEEIHYFHDKIVPFEKSIIDFYATINYMYGRPKNLATIFGYFLIHKRLNQTVLAQLTGYSRGTISILLSKLQDIGAIEISNIQHKVKEYIFNVNYIPFVLTKKDPRVIEKTHMKEFFKEYLSKGSKLKDSFERAHFLKRIQDIQFIYIYYFDYLYKEDKNWNFETVNQAPLEEVYNFSEDFKLLESSFIEYLIEIDYFQESDEKMTWLNCYFLTRECLSLPELQKLTSFDKRTIKKRLDKLVEDRYVAYYPQKKYYRMHSLTHSFGSMEGKVLEFLRNSKKKFKGFLEEFNLPTSPYCIYHGYHHILVQLQHVIDKIDVFISHYEEDPLILYKNPTYKSKPL</sequence>
<evidence type="ECO:0008006" key="3">
    <source>
        <dbReference type="Google" id="ProtNLM"/>
    </source>
</evidence>
<organism evidence="1 2">
    <name type="scientific">Candidatus Lokiarchaeum ossiferum</name>
    <dbReference type="NCBI Taxonomy" id="2951803"/>
    <lineage>
        <taxon>Archaea</taxon>
        <taxon>Promethearchaeati</taxon>
        <taxon>Promethearchaeota</taxon>
        <taxon>Promethearchaeia</taxon>
        <taxon>Promethearchaeales</taxon>
        <taxon>Promethearchaeaceae</taxon>
        <taxon>Candidatus Lokiarchaeum</taxon>
    </lineage>
</organism>
<name>A0ABY6HNT6_9ARCH</name>
<dbReference type="InterPro" id="IPR036390">
    <property type="entry name" value="WH_DNA-bd_sf"/>
</dbReference>
<keyword evidence="2" id="KW-1185">Reference proteome</keyword>
<evidence type="ECO:0000313" key="1">
    <source>
        <dbReference type="EMBL" id="UYP44224.1"/>
    </source>
</evidence>
<accession>A0ABY6HNT6</accession>
<evidence type="ECO:0000313" key="2">
    <source>
        <dbReference type="Proteomes" id="UP001208689"/>
    </source>
</evidence>
<proteinExistence type="predicted"/>
<dbReference type="Proteomes" id="UP001208689">
    <property type="component" value="Chromosome"/>
</dbReference>